<dbReference type="AlphaFoldDB" id="A0A5J5FW68"/>
<gene>
    <name evidence="1" type="ORF">F4V43_17510</name>
</gene>
<dbReference type="Proteomes" id="UP000367750">
    <property type="component" value="Unassembled WGS sequence"/>
</dbReference>
<keyword evidence="2" id="KW-1185">Reference proteome</keyword>
<protein>
    <submittedName>
        <fullName evidence="1">Nucleotidyltransferase family protein</fullName>
    </submittedName>
</protein>
<dbReference type="GO" id="GO:0016740">
    <property type="term" value="F:transferase activity"/>
    <property type="evidence" value="ECO:0007669"/>
    <property type="project" value="UniProtKB-KW"/>
</dbReference>
<comment type="caution">
    <text evidence="1">The sequence shown here is derived from an EMBL/GenBank/DDBJ whole genome shotgun (WGS) entry which is preliminary data.</text>
</comment>
<reference evidence="1 2" key="1">
    <citation type="submission" date="2019-09" db="EMBL/GenBank/DDBJ databases">
        <title>Bacillus ochoae sp. nov., Paenibacillus whitsoniae sp. nov., Paenibacillus spiritus sp. nov. Isolated from the Mars Exploration Rover during spacecraft assembly.</title>
        <authorList>
            <person name="Seuylemezian A."/>
            <person name="Vaishampayan P."/>
        </authorList>
    </citation>
    <scope>NUCLEOTIDE SEQUENCE [LARGE SCALE GENOMIC DNA]</scope>
    <source>
        <strain evidence="1 2">MER_111</strain>
    </source>
</reference>
<accession>A0A5J5FW68</accession>
<keyword evidence="1" id="KW-0808">Transferase</keyword>
<evidence type="ECO:0000313" key="1">
    <source>
        <dbReference type="EMBL" id="KAA8997558.1"/>
    </source>
</evidence>
<dbReference type="EMBL" id="VYKK01000029">
    <property type="protein sequence ID" value="KAA8997558.1"/>
    <property type="molecule type" value="Genomic_DNA"/>
</dbReference>
<organism evidence="1 2">
    <name type="scientific">Paenibacillus spiritus</name>
    <dbReference type="NCBI Taxonomy" id="2496557"/>
    <lineage>
        <taxon>Bacteria</taxon>
        <taxon>Bacillati</taxon>
        <taxon>Bacillota</taxon>
        <taxon>Bacilli</taxon>
        <taxon>Bacillales</taxon>
        <taxon>Paenibacillaceae</taxon>
        <taxon>Paenibacillus</taxon>
    </lineage>
</organism>
<sequence length="395" mass="46491">MAYSWAQRIEELPVEMRLLLALLSRDGETGSLSEAYDSVWEQVDWDQFIELAMHHRVFPNLYPILKNGYKERVPEEVLRRCYELYSRNTLQMLYFTAEMSKLGRLLSDHGIRCLFLKGPVLAQDLYGEVSLRTSSDLDVLVPVEMLDEAEALLASSGYIKDEYIRSVLNDWKWRHHHYAYVHSATGLKVEVHWRLNPTPALDPRFDELWERKRVSTLSADPLYYLGREDLFFFLATHGARHGWSRVRWLLDIHKLLGQNPDPDRLTRTLKKYNVVSIGGQALALADRLLSSEMAPELRKLRDRPRSQKLAMEAMYYVERRINLHNKPLPEEVERYHKRHQFRLLAPGRKTFFTLSLLFPYPEDADTLPLPKRLHVLYIPLRPVLWLWRKTGGRGR</sequence>
<name>A0A5J5FW68_9BACL</name>
<dbReference type="InterPro" id="IPR039498">
    <property type="entry name" value="NTP_transf_5"/>
</dbReference>
<dbReference type="OrthoDB" id="9773927at2"/>
<dbReference type="Pfam" id="PF14907">
    <property type="entry name" value="NTP_transf_5"/>
    <property type="match status" value="1"/>
</dbReference>
<dbReference type="RefSeq" id="WP_150459557.1">
    <property type="nucleotide sequence ID" value="NZ_VYKK01000029.1"/>
</dbReference>
<proteinExistence type="predicted"/>
<evidence type="ECO:0000313" key="2">
    <source>
        <dbReference type="Proteomes" id="UP000367750"/>
    </source>
</evidence>